<feature type="compositionally biased region" description="Basic and acidic residues" evidence="1">
    <location>
        <begin position="277"/>
        <end position="286"/>
    </location>
</feature>
<feature type="compositionally biased region" description="Polar residues" evidence="1">
    <location>
        <begin position="382"/>
        <end position="393"/>
    </location>
</feature>
<keyword evidence="4" id="KW-1185">Reference proteome</keyword>
<evidence type="ECO:0000256" key="1">
    <source>
        <dbReference type="SAM" id="MobiDB-lite"/>
    </source>
</evidence>
<evidence type="ECO:0000313" key="4">
    <source>
        <dbReference type="Proteomes" id="UP001549920"/>
    </source>
</evidence>
<feature type="region of interest" description="Disordered" evidence="1">
    <location>
        <begin position="652"/>
        <end position="781"/>
    </location>
</feature>
<name>A0ABR3HV87_LOXSC</name>
<dbReference type="SUPFAM" id="SSF51045">
    <property type="entry name" value="WW domain"/>
    <property type="match status" value="1"/>
</dbReference>
<dbReference type="PANTHER" id="PTHR46697">
    <property type="entry name" value="FORMIN-BINDING PROTEIN 4"/>
    <property type="match status" value="1"/>
</dbReference>
<feature type="region of interest" description="Disordered" evidence="1">
    <location>
        <begin position="367"/>
        <end position="406"/>
    </location>
</feature>
<dbReference type="SMART" id="SM00456">
    <property type="entry name" value="WW"/>
    <property type="match status" value="2"/>
</dbReference>
<protein>
    <recommendedName>
        <fullName evidence="2">WW domain-containing protein</fullName>
    </recommendedName>
</protein>
<dbReference type="PANTHER" id="PTHR46697:SF1">
    <property type="entry name" value="FORMIN-BINDING PROTEIN 4"/>
    <property type="match status" value="1"/>
</dbReference>
<dbReference type="Pfam" id="PF00397">
    <property type="entry name" value="WW"/>
    <property type="match status" value="1"/>
</dbReference>
<dbReference type="InterPro" id="IPR036020">
    <property type="entry name" value="WW_dom_sf"/>
</dbReference>
<comment type="caution">
    <text evidence="3">The sequence shown here is derived from an EMBL/GenBank/DDBJ whole genome shotgun (WGS) entry which is preliminary data.</text>
</comment>
<evidence type="ECO:0000259" key="2">
    <source>
        <dbReference type="PROSITE" id="PS50020"/>
    </source>
</evidence>
<feature type="region of interest" description="Disordered" evidence="1">
    <location>
        <begin position="1"/>
        <end position="50"/>
    </location>
</feature>
<proteinExistence type="predicted"/>
<dbReference type="Gene3D" id="2.20.70.10">
    <property type="match status" value="1"/>
</dbReference>
<reference evidence="3 4" key="1">
    <citation type="submission" date="2024-06" db="EMBL/GenBank/DDBJ databases">
        <title>A chromosome-level genome assembly of beet webworm, Loxostege sticticalis.</title>
        <authorList>
            <person name="Zhang Y."/>
        </authorList>
    </citation>
    <scope>NUCLEOTIDE SEQUENCE [LARGE SCALE GENOMIC DNA]</scope>
    <source>
        <strain evidence="3">AQ026</strain>
        <tissue evidence="3">Whole body</tissue>
    </source>
</reference>
<feature type="region of interest" description="Disordered" evidence="1">
    <location>
        <begin position="139"/>
        <end position="291"/>
    </location>
</feature>
<dbReference type="PROSITE" id="PS50020">
    <property type="entry name" value="WW_DOMAIN_2"/>
    <property type="match status" value="1"/>
</dbReference>
<accession>A0ABR3HV87</accession>
<dbReference type="CDD" id="cd00201">
    <property type="entry name" value="WW"/>
    <property type="match status" value="1"/>
</dbReference>
<dbReference type="EMBL" id="JBEUOH010000013">
    <property type="protein sequence ID" value="KAL0880462.1"/>
    <property type="molecule type" value="Genomic_DNA"/>
</dbReference>
<organism evidence="3 4">
    <name type="scientific">Loxostege sticticalis</name>
    <name type="common">Beet webworm moth</name>
    <dbReference type="NCBI Taxonomy" id="481309"/>
    <lineage>
        <taxon>Eukaryota</taxon>
        <taxon>Metazoa</taxon>
        <taxon>Ecdysozoa</taxon>
        <taxon>Arthropoda</taxon>
        <taxon>Hexapoda</taxon>
        <taxon>Insecta</taxon>
        <taxon>Pterygota</taxon>
        <taxon>Neoptera</taxon>
        <taxon>Endopterygota</taxon>
        <taxon>Lepidoptera</taxon>
        <taxon>Glossata</taxon>
        <taxon>Ditrysia</taxon>
        <taxon>Pyraloidea</taxon>
        <taxon>Crambidae</taxon>
        <taxon>Pyraustinae</taxon>
        <taxon>Loxostege</taxon>
    </lineage>
</organism>
<evidence type="ECO:0000313" key="3">
    <source>
        <dbReference type="EMBL" id="KAL0880462.1"/>
    </source>
</evidence>
<dbReference type="Proteomes" id="UP001549920">
    <property type="component" value="Unassembled WGS sequence"/>
</dbReference>
<feature type="domain" description="WW" evidence="2">
    <location>
        <begin position="72"/>
        <end position="101"/>
    </location>
</feature>
<sequence length="805" mass="88426">MSKANALAGLIGNYGDSDEDSDDGGSSKAVQGRSRSAATDGIQGFGVPPPSAGHAYSAEAGAIHPAPIPHCPWSACYDENSGFTYYWNQNTNAVTWEAPPEYLLALKLAQQQLHTSGSTEVSAEEWQLYQQALAEKQNTQTKVISKPPAVKPVKKIPGAVDKNSRGPTKRRKSDDDDEKIELITSYHHSDSDSNDEQDTPVKAPVSAPITVVTAPKPPKLSKVQTKKPKTKAQPKEYGPSLPPNQNYTVPIGPEIPPEFLVEPPKEEKTTAPVSVTKESEKLKPIENEDSQDESLLLTRLKDKAKLLEKLGGELPAELQEIIRDETNSKPSSPKVLSAMIVEPKPVGDIDDLLQEIEQKELPKVKTKTKLENLNEDAKTTDSAKSSPRSNGTVTPPRDEIKPLFPSSKNIVDVPTTSLFPSVPVQENGVEKEVKENLVVAEKKGTNLYLMGAGEVIENTTRKKLRISNSVLPPKKVETPAYTTKYAQFIEGFTSERTGLGFSKEDTEEASPKNAISYGNGLMFTKGETLNEDKKDDELDDEVELVEAKLKYLSQLQPNPVSPVQEMVIQMQTLVVAWRGGALAGAYWRRWVRAAGAALRAHEAQAAPPGWRTTFQRSEGRYRYERESDGLVQWEYPAAAHCDMEICTTPPPPPCGLKEEPLPPLPASPPPPPARPRTPPPPAWSDPPPPGCDEPAPPLPPEPKQEIGDELLSFYNDIAELEKRAPSAPHTASNSPEPPPPPVAEHKERWEREREKEKEKERAKEKEGKVKKKSKVKISSSIGMKHKSVSNLVAKWQQVAEEINSD</sequence>
<dbReference type="InterPro" id="IPR001202">
    <property type="entry name" value="WW_dom"/>
</dbReference>
<gene>
    <name evidence="3" type="ORF">ABMA27_002875</name>
</gene>
<feature type="compositionally biased region" description="Basic and acidic residues" evidence="1">
    <location>
        <begin position="743"/>
        <end position="767"/>
    </location>
</feature>
<dbReference type="InterPro" id="IPR053076">
    <property type="entry name" value="WW_domain_protein"/>
</dbReference>
<feature type="compositionally biased region" description="Pro residues" evidence="1">
    <location>
        <begin position="661"/>
        <end position="701"/>
    </location>
</feature>
<feature type="compositionally biased region" description="Basic and acidic residues" evidence="1">
    <location>
        <begin position="367"/>
        <end position="381"/>
    </location>
</feature>